<reference evidence="1" key="1">
    <citation type="submission" date="2014-12" db="EMBL/GenBank/DDBJ databases">
        <title>Insight into the proteome of Arion vulgaris.</title>
        <authorList>
            <person name="Aradska J."/>
            <person name="Bulat T."/>
            <person name="Smidak R."/>
            <person name="Sarate P."/>
            <person name="Gangsoo J."/>
            <person name="Sialana F."/>
            <person name="Bilban M."/>
            <person name="Lubec G."/>
        </authorList>
    </citation>
    <scope>NUCLEOTIDE SEQUENCE</scope>
    <source>
        <tissue evidence="1">Skin</tissue>
    </source>
</reference>
<dbReference type="EMBL" id="HACG01019194">
    <property type="protein sequence ID" value="CEK66059.1"/>
    <property type="molecule type" value="Transcribed_RNA"/>
</dbReference>
<organism evidence="1">
    <name type="scientific">Arion vulgaris</name>
    <dbReference type="NCBI Taxonomy" id="1028688"/>
    <lineage>
        <taxon>Eukaryota</taxon>
        <taxon>Metazoa</taxon>
        <taxon>Spiralia</taxon>
        <taxon>Lophotrochozoa</taxon>
        <taxon>Mollusca</taxon>
        <taxon>Gastropoda</taxon>
        <taxon>Heterobranchia</taxon>
        <taxon>Euthyneura</taxon>
        <taxon>Panpulmonata</taxon>
        <taxon>Eupulmonata</taxon>
        <taxon>Stylommatophora</taxon>
        <taxon>Helicina</taxon>
        <taxon>Arionoidea</taxon>
        <taxon>Arionidae</taxon>
        <taxon>Arion</taxon>
    </lineage>
</organism>
<protein>
    <submittedName>
        <fullName evidence="1">Uncharacterized protein</fullName>
    </submittedName>
</protein>
<accession>A0A0B6ZBW3</accession>
<dbReference type="AlphaFoldDB" id="A0A0B6ZBW3"/>
<proteinExistence type="predicted"/>
<feature type="non-terminal residue" evidence="1">
    <location>
        <position position="1"/>
    </location>
</feature>
<name>A0A0B6ZBW3_9EUPU</name>
<gene>
    <name evidence="1" type="primary">ORF57179</name>
</gene>
<evidence type="ECO:0000313" key="1">
    <source>
        <dbReference type="EMBL" id="CEK66059.1"/>
    </source>
</evidence>
<sequence length="121" mass="13733">HWSKMDACITVGKEFEKLQKKYETIGNREQHILEEFITAIETFNRDLLVEPSEEFIADGVKDYVTRFVNRARLAAAGLSTAHKELHGPISKIGKCIDKNFTSDFSAVVTEGAFDGERRQQL</sequence>
<feature type="non-terminal residue" evidence="1">
    <location>
        <position position="121"/>
    </location>
</feature>